<dbReference type="CDD" id="cd00118">
    <property type="entry name" value="LysM"/>
    <property type="match status" value="1"/>
</dbReference>
<dbReference type="PROSITE" id="PS51782">
    <property type="entry name" value="LYSM"/>
    <property type="match status" value="1"/>
</dbReference>
<name>A0A0D2X1K0_CAPO3</name>
<dbReference type="Proteomes" id="UP000008743">
    <property type="component" value="Unassembled WGS sequence"/>
</dbReference>
<protein>
    <recommendedName>
        <fullName evidence="2">LysM domain-containing protein</fullName>
    </recommendedName>
</protein>
<dbReference type="InParanoid" id="A0A0D2X1K0"/>
<dbReference type="PANTHER" id="PTHR20932:SF8">
    <property type="entry name" value="LD22649P"/>
    <property type="match status" value="1"/>
</dbReference>
<dbReference type="OrthoDB" id="2107166at2759"/>
<evidence type="ECO:0000313" key="4">
    <source>
        <dbReference type="Proteomes" id="UP000008743"/>
    </source>
</evidence>
<dbReference type="InterPro" id="IPR045030">
    <property type="entry name" value="LYSM1-4"/>
</dbReference>
<proteinExistence type="predicted"/>
<feature type="compositionally biased region" description="Basic and acidic residues" evidence="1">
    <location>
        <begin position="237"/>
        <end position="261"/>
    </location>
</feature>
<dbReference type="AlphaFoldDB" id="A0A0D2X1K0"/>
<dbReference type="EMBL" id="KE346362">
    <property type="protein sequence ID" value="KJE90944.1"/>
    <property type="molecule type" value="Genomic_DNA"/>
</dbReference>
<dbReference type="SMART" id="SM00257">
    <property type="entry name" value="LysM"/>
    <property type="match status" value="1"/>
</dbReference>
<evidence type="ECO:0000259" key="2">
    <source>
        <dbReference type="PROSITE" id="PS51782"/>
    </source>
</evidence>
<dbReference type="InterPro" id="IPR036779">
    <property type="entry name" value="LysM_dom_sf"/>
</dbReference>
<dbReference type="Gene3D" id="3.10.350.10">
    <property type="entry name" value="LysM domain"/>
    <property type="match status" value="1"/>
</dbReference>
<dbReference type="Pfam" id="PF01476">
    <property type="entry name" value="LysM"/>
    <property type="match status" value="1"/>
</dbReference>
<organism evidence="3 4">
    <name type="scientific">Capsaspora owczarzaki (strain ATCC 30864)</name>
    <dbReference type="NCBI Taxonomy" id="595528"/>
    <lineage>
        <taxon>Eukaryota</taxon>
        <taxon>Filasterea</taxon>
        <taxon>Capsaspora</taxon>
    </lineage>
</organism>
<evidence type="ECO:0000256" key="1">
    <source>
        <dbReference type="SAM" id="MobiDB-lite"/>
    </source>
</evidence>
<gene>
    <name evidence="3" type="ORF">CAOG_002168</name>
</gene>
<sequence length="275" mass="29055">MSAHHTIVSLLDDDPLTRAMKQQQQQQSAKKERSSLTEAQLAQPRALAAAIAGSERAAAAAAAAASASASASSSGAPTDARMAMDIAIRKSEESLTHLVSRGDTLQGISIKYGISIENLKRSNNLWNQNALMIKKSVAIPIKFCTPEALIELGWQPGTSLAALAAASTNASGASTSGQSNGSVSANQLLQKYDSQLAQSKAFVSKLDSAFPEPPPALAVARSTAVPRSGSAPTTPQPRERHFILPENTERPASFDKGKRKLNENEHILDDDLFSL</sequence>
<accession>A0A0D2X1K0</accession>
<dbReference type="RefSeq" id="XP_004348918.1">
    <property type="nucleotide sequence ID" value="XM_004348868.2"/>
</dbReference>
<feature type="domain" description="LysM" evidence="2">
    <location>
        <begin position="95"/>
        <end position="139"/>
    </location>
</feature>
<dbReference type="SUPFAM" id="SSF54106">
    <property type="entry name" value="LysM domain"/>
    <property type="match status" value="1"/>
</dbReference>
<keyword evidence="4" id="KW-1185">Reference proteome</keyword>
<reference evidence="4" key="1">
    <citation type="submission" date="2011-02" db="EMBL/GenBank/DDBJ databases">
        <title>The Genome Sequence of Capsaspora owczarzaki ATCC 30864.</title>
        <authorList>
            <person name="Russ C."/>
            <person name="Cuomo C."/>
            <person name="Burger G."/>
            <person name="Gray M.W."/>
            <person name="Holland P.W.H."/>
            <person name="King N."/>
            <person name="Lang F.B.F."/>
            <person name="Roger A.J."/>
            <person name="Ruiz-Trillo I."/>
            <person name="Young S.K."/>
            <person name="Zeng Q."/>
            <person name="Gargeya S."/>
            <person name="Alvarado L."/>
            <person name="Berlin A."/>
            <person name="Chapman S.B."/>
            <person name="Chen Z."/>
            <person name="Freedman E."/>
            <person name="Gellesch M."/>
            <person name="Goldberg J."/>
            <person name="Griggs A."/>
            <person name="Gujja S."/>
            <person name="Heilman E."/>
            <person name="Heiman D."/>
            <person name="Howarth C."/>
            <person name="Mehta T."/>
            <person name="Neiman D."/>
            <person name="Pearson M."/>
            <person name="Roberts A."/>
            <person name="Saif S."/>
            <person name="Shea T."/>
            <person name="Shenoy N."/>
            <person name="Sisk P."/>
            <person name="Stolte C."/>
            <person name="Sykes S."/>
            <person name="White J."/>
            <person name="Yandava C."/>
            <person name="Haas B."/>
            <person name="Nusbaum C."/>
            <person name="Birren B."/>
        </authorList>
    </citation>
    <scope>NUCLEOTIDE SEQUENCE</scope>
    <source>
        <strain evidence="4">ATCC 30864</strain>
    </source>
</reference>
<evidence type="ECO:0000313" key="3">
    <source>
        <dbReference type="EMBL" id="KJE90944.1"/>
    </source>
</evidence>
<feature type="region of interest" description="Disordered" evidence="1">
    <location>
        <begin position="1"/>
        <end position="39"/>
    </location>
</feature>
<feature type="region of interest" description="Disordered" evidence="1">
    <location>
        <begin position="222"/>
        <end position="261"/>
    </location>
</feature>
<dbReference type="PANTHER" id="PTHR20932">
    <property type="entry name" value="LYSM AND PUTATIVE PEPTIDOGLYCAN-BINDING DOMAIN-CONTAINING PROTEIN"/>
    <property type="match status" value="1"/>
</dbReference>
<dbReference type="InterPro" id="IPR018392">
    <property type="entry name" value="LysM"/>
</dbReference>